<dbReference type="Proteomes" id="UP000231057">
    <property type="component" value="Chromosome"/>
</dbReference>
<accession>A0A2D2Q1D8</accession>
<evidence type="ECO:0000313" key="3">
    <source>
        <dbReference type="Proteomes" id="UP000231057"/>
    </source>
</evidence>
<evidence type="ECO:0000313" key="2">
    <source>
        <dbReference type="EMBL" id="ATS18296.1"/>
    </source>
</evidence>
<dbReference type="KEGG" id="slw:BRW62_05480"/>
<name>A0A2D2Q1D8_PARLV</name>
<protein>
    <submittedName>
        <fullName evidence="2">Uncharacterized protein</fullName>
    </submittedName>
</protein>
<reference evidence="2 3" key="1">
    <citation type="submission" date="2016-11" db="EMBL/GenBank/DDBJ databases">
        <title>Complete genome sequence of thermophilic cyanobacteria strain Synechococcus sp. PCC6715.</title>
        <authorList>
            <person name="Tang J."/>
            <person name="Daroch M."/>
            <person name="Liang Y."/>
            <person name="Jiang D."/>
            <person name="Shah M."/>
        </authorList>
    </citation>
    <scope>NUCLEOTIDE SEQUENCE [LARGE SCALE GENOMIC DNA]</scope>
    <source>
        <strain evidence="2 3">PCC 6715</strain>
    </source>
</reference>
<reference evidence="3" key="2">
    <citation type="journal article" date="2022" name="Front. Microbiol.">
        <title>Comparative Genomic Analysis Revealed Distinct Molecular Components and Organization of CO2-Concentrating Mechanism in Thermophilic Cyanobacteria.</title>
        <authorList>
            <person name="Tang J."/>
            <person name="Zhou H."/>
            <person name="Yao D."/>
            <person name="Riaz S."/>
            <person name="You D."/>
            <person name="Klepacz-Smolka A."/>
            <person name="Daroch M."/>
        </authorList>
    </citation>
    <scope>NUCLEOTIDE SEQUENCE [LARGE SCALE GENOMIC DNA]</scope>
    <source>
        <strain evidence="3">PCC 6715</strain>
    </source>
</reference>
<sequence>MNWVTTAAGQSPQGFSKGDTPQTLASKETLPERELTSLAPTCQLIPIELDIDPQPCERSLKQAAQAILAQQTQRGLISPLFHSFDDASAQLGQYFKACYGWRWLHTPPLGQSPMGTIQHTGAEPDQWLLWQGMATGTGDDEVNRQRQRHYGGFRRDPWVAIATHLHNIYRQHLAAYVGARHVEIPPVVTLPIAPDHLPYQDRELMLAHA</sequence>
<evidence type="ECO:0000256" key="1">
    <source>
        <dbReference type="SAM" id="MobiDB-lite"/>
    </source>
</evidence>
<gene>
    <name evidence="2" type="ORF">BRW62_05480</name>
</gene>
<dbReference type="RefSeq" id="WP_099798639.1">
    <property type="nucleotide sequence ID" value="NZ_CP018092.1"/>
</dbReference>
<dbReference type="AlphaFoldDB" id="A0A2D2Q1D8"/>
<feature type="region of interest" description="Disordered" evidence="1">
    <location>
        <begin position="1"/>
        <end position="23"/>
    </location>
</feature>
<proteinExistence type="predicted"/>
<keyword evidence="3" id="KW-1185">Reference proteome</keyword>
<organism evidence="2 3">
    <name type="scientific">Parathermosynechococcus lividus PCC 6715</name>
    <dbReference type="NCBI Taxonomy" id="1917166"/>
    <lineage>
        <taxon>Bacteria</taxon>
        <taxon>Bacillati</taxon>
        <taxon>Cyanobacteriota</taxon>
        <taxon>Cyanophyceae</taxon>
        <taxon>Acaryochloridales</taxon>
        <taxon>Thermosynechococcaceae</taxon>
        <taxon>Parathermosynechococcus</taxon>
    </lineage>
</organism>
<dbReference type="EMBL" id="CP018092">
    <property type="protein sequence ID" value="ATS18296.1"/>
    <property type="molecule type" value="Genomic_DNA"/>
</dbReference>
<dbReference type="OrthoDB" id="9787041at2"/>